<keyword evidence="3" id="KW-1185">Reference proteome</keyword>
<dbReference type="AlphaFoldDB" id="A0A2T7C1I8"/>
<dbReference type="OrthoDB" id="2015146at2759"/>
<dbReference type="InterPro" id="IPR021414">
    <property type="entry name" value="DUF3054"/>
</dbReference>
<dbReference type="PANTHER" id="PTHR35283:SF3">
    <property type="entry name" value="T12C22.21 PROTEIN"/>
    <property type="match status" value="1"/>
</dbReference>
<dbReference type="Gramene" id="PUZ37209">
    <property type="protein sequence ID" value="PUZ37209"/>
    <property type="gene ID" value="GQ55_9G100600"/>
</dbReference>
<feature type="region of interest" description="Disordered" evidence="1">
    <location>
        <begin position="49"/>
        <end position="185"/>
    </location>
</feature>
<dbReference type="EMBL" id="CM009757">
    <property type="protein sequence ID" value="PUZ37209.1"/>
    <property type="molecule type" value="Genomic_DNA"/>
</dbReference>
<dbReference type="Proteomes" id="UP000244336">
    <property type="component" value="Chromosome 9"/>
</dbReference>
<sequence>MATNQVFHATRRGPWFTCSFCVTVVSASNDCPGPAAAASSTPHRWFVRSVPASSPRPRLLRPNFKTTSKQNLDHPNPDANPIPTPPLRRPHRQRHRSPARARGRTSATMLLVSQAANGSLSARRLPPKPPGPATPNPYPLFANPRLPRRRLALSGAGADQAPRRAPPAPAAAGEGPSGSSAATEDPVLVRVADDGVPLEGVIQIEKPGDAGAESKLVSYAKLGLLAGGDVLCLLLFSAIGRFSHGLPVLDAETFKTADPFIAGWLLSAYLLGGFGDDAKGRNGTGSAVITAAKSWAVGIPLGLAIRAVTSGHIPPTPFILVTMGSTGVLLTAWRALVSQILSTGQQQQDDVYRRGSPFELFELLTSLVRRW</sequence>
<gene>
    <name evidence="2" type="ORF">GQ55_9G100600</name>
</gene>
<feature type="compositionally biased region" description="Basic residues" evidence="1">
    <location>
        <begin position="88"/>
        <end position="103"/>
    </location>
</feature>
<evidence type="ECO:0000313" key="3">
    <source>
        <dbReference type="Proteomes" id="UP000244336"/>
    </source>
</evidence>
<organism evidence="2 3">
    <name type="scientific">Panicum hallii var. hallii</name>
    <dbReference type="NCBI Taxonomy" id="1504633"/>
    <lineage>
        <taxon>Eukaryota</taxon>
        <taxon>Viridiplantae</taxon>
        <taxon>Streptophyta</taxon>
        <taxon>Embryophyta</taxon>
        <taxon>Tracheophyta</taxon>
        <taxon>Spermatophyta</taxon>
        <taxon>Magnoliopsida</taxon>
        <taxon>Liliopsida</taxon>
        <taxon>Poales</taxon>
        <taxon>Poaceae</taxon>
        <taxon>PACMAD clade</taxon>
        <taxon>Panicoideae</taxon>
        <taxon>Panicodae</taxon>
        <taxon>Paniceae</taxon>
        <taxon>Panicinae</taxon>
        <taxon>Panicum</taxon>
        <taxon>Panicum sect. Panicum</taxon>
    </lineage>
</organism>
<evidence type="ECO:0000256" key="1">
    <source>
        <dbReference type="SAM" id="MobiDB-lite"/>
    </source>
</evidence>
<dbReference type="Pfam" id="PF11255">
    <property type="entry name" value="DUF3054"/>
    <property type="match status" value="1"/>
</dbReference>
<feature type="compositionally biased region" description="Pro residues" evidence="1">
    <location>
        <begin position="127"/>
        <end position="138"/>
    </location>
</feature>
<evidence type="ECO:0000313" key="2">
    <source>
        <dbReference type="EMBL" id="PUZ37209.1"/>
    </source>
</evidence>
<name>A0A2T7C1I8_9POAL</name>
<reference evidence="2 3" key="1">
    <citation type="submission" date="2018-04" db="EMBL/GenBank/DDBJ databases">
        <title>WGS assembly of Panicum hallii var. hallii HAL2.</title>
        <authorList>
            <person name="Lovell J."/>
            <person name="Jenkins J."/>
            <person name="Lowry D."/>
            <person name="Mamidi S."/>
            <person name="Sreedasyam A."/>
            <person name="Weng X."/>
            <person name="Barry K."/>
            <person name="Bonette J."/>
            <person name="Campitelli B."/>
            <person name="Daum C."/>
            <person name="Gordon S."/>
            <person name="Gould B."/>
            <person name="Lipzen A."/>
            <person name="MacQueen A."/>
            <person name="Palacio-Mejia J."/>
            <person name="Plott C."/>
            <person name="Shakirov E."/>
            <person name="Shu S."/>
            <person name="Yoshinaga Y."/>
            <person name="Zane M."/>
            <person name="Rokhsar D."/>
            <person name="Grimwood J."/>
            <person name="Schmutz J."/>
            <person name="Juenger T."/>
        </authorList>
    </citation>
    <scope>NUCLEOTIDE SEQUENCE [LARGE SCALE GENOMIC DNA]</scope>
    <source>
        <strain evidence="3">cv. HAL2</strain>
    </source>
</reference>
<proteinExistence type="predicted"/>
<accession>A0A2T7C1I8</accession>
<feature type="compositionally biased region" description="Low complexity" evidence="1">
    <location>
        <begin position="49"/>
        <end position="62"/>
    </location>
</feature>
<protein>
    <submittedName>
        <fullName evidence="2">Uncharacterized protein</fullName>
    </submittedName>
</protein>
<dbReference type="PANTHER" id="PTHR35283">
    <property type="entry name" value="T12C22.21 PROTEIN"/>
    <property type="match status" value="1"/>
</dbReference>
<feature type="compositionally biased region" description="Pro residues" evidence="1">
    <location>
        <begin position="78"/>
        <end position="87"/>
    </location>
</feature>
<feature type="compositionally biased region" description="Low complexity" evidence="1">
    <location>
        <begin position="170"/>
        <end position="182"/>
    </location>
</feature>